<dbReference type="Gene3D" id="3.40.47.10">
    <property type="match status" value="1"/>
</dbReference>
<dbReference type="PANTHER" id="PTHR43775:SF37">
    <property type="entry name" value="SI:DKEY-61P9.11"/>
    <property type="match status" value="1"/>
</dbReference>
<comment type="caution">
    <text evidence="7">The sequence shown here is derived from an EMBL/GenBank/DDBJ whole genome shotgun (WGS) entry which is preliminary data.</text>
</comment>
<organism evidence="7 8">
    <name type="scientific">Durusdinium trenchii</name>
    <dbReference type="NCBI Taxonomy" id="1381693"/>
    <lineage>
        <taxon>Eukaryota</taxon>
        <taxon>Sar</taxon>
        <taxon>Alveolata</taxon>
        <taxon>Dinophyceae</taxon>
        <taxon>Suessiales</taxon>
        <taxon>Symbiodiniaceae</taxon>
        <taxon>Durusdinium</taxon>
    </lineage>
</organism>
<evidence type="ECO:0000313" key="7">
    <source>
        <dbReference type="EMBL" id="CAK9060297.1"/>
    </source>
</evidence>
<evidence type="ECO:0000256" key="2">
    <source>
        <dbReference type="ARBA" id="ARBA00022553"/>
    </source>
</evidence>
<dbReference type="NCBIfam" id="TIGR04556">
    <property type="entry name" value="PKS_assoc"/>
    <property type="match status" value="1"/>
</dbReference>
<feature type="transmembrane region" description="Helical" evidence="5">
    <location>
        <begin position="61"/>
        <end position="80"/>
    </location>
</feature>
<evidence type="ECO:0000256" key="5">
    <source>
        <dbReference type="SAM" id="Phobius"/>
    </source>
</evidence>
<dbReference type="Pfam" id="PF02801">
    <property type="entry name" value="Ketoacyl-synt_C"/>
    <property type="match status" value="1"/>
</dbReference>
<proteinExistence type="inferred from homology"/>
<feature type="region of interest" description="Disordered" evidence="4">
    <location>
        <begin position="330"/>
        <end position="408"/>
    </location>
</feature>
<feature type="compositionally biased region" description="Acidic residues" evidence="4">
    <location>
        <begin position="383"/>
        <end position="403"/>
    </location>
</feature>
<keyword evidence="1" id="KW-0596">Phosphopantetheine</keyword>
<accession>A0ABP0N909</accession>
<dbReference type="InterPro" id="IPR014031">
    <property type="entry name" value="Ketoacyl_synth_C"/>
</dbReference>
<keyword evidence="5" id="KW-1133">Transmembrane helix</keyword>
<dbReference type="Proteomes" id="UP001642484">
    <property type="component" value="Unassembled WGS sequence"/>
</dbReference>
<dbReference type="PROSITE" id="PS52004">
    <property type="entry name" value="KS3_2"/>
    <property type="match status" value="1"/>
</dbReference>
<dbReference type="CDD" id="cd00833">
    <property type="entry name" value="PKS"/>
    <property type="match status" value="1"/>
</dbReference>
<dbReference type="EMBL" id="CAXAMN010021500">
    <property type="protein sequence ID" value="CAK9060297.1"/>
    <property type="molecule type" value="Genomic_DNA"/>
</dbReference>
<feature type="domain" description="Ketosynthase family 3 (KS3)" evidence="6">
    <location>
        <begin position="748"/>
        <end position="1189"/>
    </location>
</feature>
<evidence type="ECO:0000256" key="3">
    <source>
        <dbReference type="RuleBase" id="RU003694"/>
    </source>
</evidence>
<dbReference type="InterPro" id="IPR020841">
    <property type="entry name" value="PKS_Beta-ketoAc_synthase_dom"/>
</dbReference>
<dbReference type="InterPro" id="IPR030834">
    <property type="entry name" value="PKS_assoc_dom"/>
</dbReference>
<dbReference type="CDD" id="cd02859">
    <property type="entry name" value="E_set_AMPKbeta_like_N"/>
    <property type="match status" value="1"/>
</dbReference>
<dbReference type="InterPro" id="IPR016039">
    <property type="entry name" value="Thiolase-like"/>
</dbReference>
<keyword evidence="5" id="KW-0812">Transmembrane</keyword>
<evidence type="ECO:0000259" key="6">
    <source>
        <dbReference type="PROSITE" id="PS52004"/>
    </source>
</evidence>
<feature type="region of interest" description="Disordered" evidence="4">
    <location>
        <begin position="1"/>
        <end position="20"/>
    </location>
</feature>
<dbReference type="Pfam" id="PF00109">
    <property type="entry name" value="ketoacyl-synt"/>
    <property type="match status" value="1"/>
</dbReference>
<evidence type="ECO:0000256" key="1">
    <source>
        <dbReference type="ARBA" id="ARBA00022450"/>
    </source>
</evidence>
<feature type="compositionally biased region" description="Basic and acidic residues" evidence="4">
    <location>
        <begin position="33"/>
        <end position="54"/>
    </location>
</feature>
<sequence>MGKKAGYLDPDDEKLKQGQQQLIQDSAKWKGPSHKERREKEVKKAMKNREKPERASWKQQATGWFFIVFICGVGFVSFLFTMSDILIGNGIVNLDVQDTNKLKTVLFGGDPWLIYCVNDDTVNYRLPEVLEQSARSLYRSLGVSVGVLRCWEETASGRSVAQRFKLNLKPPLSFVVANGNKPRVLPLTGISKSEHLEKRIRPALSIEAVRVDALKKWSSCTSRRACLVVGHKNTAQKDTAMNVVKPLQEKFRALKVVTLDTAFWQLKLEESLMRTRSKERHGADVMCLTREDVPGGNSTFGGAFLWSLDSSSAQAFMQNCVDHRDMVPLKSSPKIKARPSPKPKTVVPDAPKPKPSKPKPKPKDTKKSASARVDQVGSRESLESEEPLFEAVEEDEEEEEEEEGRPYRPVREEYAAVRWMSSASKTFAMGFFARGAQGFGPIGGVRSVKRVGGIALTRMPAELLVSEIGHNLRFKGHCVVKLGVDEDVLEQASDEAVDLKRAGKLQASALPSRADDETTPPQQLIDALLGPEGTNEYCRLDQLPEEGDEDVEVGPELLGLNRRITKIAGASIAFCASEGYDNCSKSGEYLVRGGDYSDEVAELTEESCSEWLSLLNRARLMLVYIFGEGRGQLELLPFDEDSDSVEIATEPDMLVILRADQMHHKHQSSRGTFSILSWIMAAENSTTRGWTGGLSRTFGVTIPTARELVEWTQNRLKELLETEALDKDADIPRDWQLMMRHSFFRNNRSPVAVRGEAGHMPTTNNNRVLQLDMTGSDFVTDVPYHRWDHELYYDADPNCWMQASCFRPGGMIRTNIKHGQFIEGVDLFDNKFFGVSNMEATGMDPMQRHILETSYEALFMAGYNKKSLMGKYIAVFSGCTNPEWNYIDKEAGACSRTGSSQAITSNRTSFLLGIMGPSTSIDCDQSSAAMALMLGGTAVTPATERRTSSGGDSEAAICGGVFLQMTPFMWPRFNAYMNPNGRCFSFDQCSNGYVRGECCASAALKPYAEKVSGELSVIEGPCIGTMVGWRMTNNGRSAGLHAPSGPAEQEAIADAIRHAGISPLDLDAMECHAAGSLLSDGVEVVSATTVCRGIEGGDREMLILGSVKTNVGVQQEACGISSFLKVLYNISYANNAPTLHLKQLNPHIETGDSAVCFNSEALAYRDSRAFHGCGTRGLGGTNINMICWYSADGSRVPIFKPKMERAAFAYWPGGGGMLESVYKASEGYFIVGSWSNWREPEEMVKQKDGSYTAEVTLGDSRQEAFQILLDGEPDKVLHPERPDAVSGTRLLGPTMRYMLHGQHLNWNIDGREAKVKVPVEDAVTALVPESSTQLQLRASRTALAHVRDRGEPGDRYEVKLSICGRYRAVSWSKI</sequence>
<reference evidence="7 8" key="1">
    <citation type="submission" date="2024-02" db="EMBL/GenBank/DDBJ databases">
        <authorList>
            <person name="Chen Y."/>
            <person name="Shah S."/>
            <person name="Dougan E. K."/>
            <person name="Thang M."/>
            <person name="Chan C."/>
        </authorList>
    </citation>
    <scope>NUCLEOTIDE SEQUENCE [LARGE SCALE GENOMIC DNA]</scope>
</reference>
<gene>
    <name evidence="7" type="ORF">CCMP2556_LOCUS29664</name>
</gene>
<keyword evidence="8" id="KW-1185">Reference proteome</keyword>
<dbReference type="InterPro" id="IPR050091">
    <property type="entry name" value="PKS_NRPS_Biosynth_Enz"/>
</dbReference>
<keyword evidence="5" id="KW-0472">Membrane</keyword>
<dbReference type="InterPro" id="IPR014030">
    <property type="entry name" value="Ketoacyl_synth_N"/>
</dbReference>
<keyword evidence="2" id="KW-0597">Phosphoprotein</keyword>
<dbReference type="SMART" id="SM00825">
    <property type="entry name" value="PKS_KS"/>
    <property type="match status" value="1"/>
</dbReference>
<protein>
    <recommendedName>
        <fullName evidence="6">Ketosynthase family 3 (KS3) domain-containing protein</fullName>
    </recommendedName>
</protein>
<keyword evidence="3" id="KW-0808">Transferase</keyword>
<dbReference type="PANTHER" id="PTHR43775">
    <property type="entry name" value="FATTY ACID SYNTHASE"/>
    <property type="match status" value="1"/>
</dbReference>
<evidence type="ECO:0000256" key="4">
    <source>
        <dbReference type="SAM" id="MobiDB-lite"/>
    </source>
</evidence>
<evidence type="ECO:0000313" key="8">
    <source>
        <dbReference type="Proteomes" id="UP001642484"/>
    </source>
</evidence>
<dbReference type="SUPFAM" id="SSF53901">
    <property type="entry name" value="Thiolase-like"/>
    <property type="match status" value="1"/>
</dbReference>
<comment type="similarity">
    <text evidence="3">Belongs to the thiolase-like superfamily. Beta-ketoacyl-ACP synthases family.</text>
</comment>
<name>A0ABP0N909_9DINO</name>
<feature type="region of interest" description="Disordered" evidence="4">
    <location>
        <begin position="25"/>
        <end position="54"/>
    </location>
</feature>